<dbReference type="EMBL" id="JAWWNJ010000007">
    <property type="protein sequence ID" value="KAK7052086.1"/>
    <property type="molecule type" value="Genomic_DNA"/>
</dbReference>
<name>A0AAW0DKV7_9AGAR</name>
<comment type="caution">
    <text evidence="2">The sequence shown here is derived from an EMBL/GenBank/DDBJ whole genome shotgun (WGS) entry which is preliminary data.</text>
</comment>
<gene>
    <name evidence="2" type="ORF">R3P38DRAFT_3172419</name>
</gene>
<protein>
    <submittedName>
        <fullName evidence="2">Uncharacterized protein</fullName>
    </submittedName>
</protein>
<reference evidence="2 3" key="1">
    <citation type="journal article" date="2024" name="J Genomics">
        <title>Draft genome sequencing and assembly of Favolaschia claudopus CIRM-BRFM 2984 isolated from oak limbs.</title>
        <authorList>
            <person name="Navarro D."/>
            <person name="Drula E."/>
            <person name="Chaduli D."/>
            <person name="Cazenave R."/>
            <person name="Ahrendt S."/>
            <person name="Wang J."/>
            <person name="Lipzen A."/>
            <person name="Daum C."/>
            <person name="Barry K."/>
            <person name="Grigoriev I.V."/>
            <person name="Favel A."/>
            <person name="Rosso M.N."/>
            <person name="Martin F."/>
        </authorList>
    </citation>
    <scope>NUCLEOTIDE SEQUENCE [LARGE SCALE GENOMIC DNA]</scope>
    <source>
        <strain evidence="2 3">CIRM-BRFM 2984</strain>
    </source>
</reference>
<feature type="region of interest" description="Disordered" evidence="1">
    <location>
        <begin position="80"/>
        <end position="99"/>
    </location>
</feature>
<organism evidence="2 3">
    <name type="scientific">Favolaschia claudopus</name>
    <dbReference type="NCBI Taxonomy" id="2862362"/>
    <lineage>
        <taxon>Eukaryota</taxon>
        <taxon>Fungi</taxon>
        <taxon>Dikarya</taxon>
        <taxon>Basidiomycota</taxon>
        <taxon>Agaricomycotina</taxon>
        <taxon>Agaricomycetes</taxon>
        <taxon>Agaricomycetidae</taxon>
        <taxon>Agaricales</taxon>
        <taxon>Marasmiineae</taxon>
        <taxon>Mycenaceae</taxon>
        <taxon>Favolaschia</taxon>
    </lineage>
</organism>
<evidence type="ECO:0000313" key="2">
    <source>
        <dbReference type="EMBL" id="KAK7052086.1"/>
    </source>
</evidence>
<proteinExistence type="predicted"/>
<evidence type="ECO:0000256" key="1">
    <source>
        <dbReference type="SAM" id="MobiDB-lite"/>
    </source>
</evidence>
<evidence type="ECO:0000313" key="3">
    <source>
        <dbReference type="Proteomes" id="UP001362999"/>
    </source>
</evidence>
<keyword evidence="3" id="KW-1185">Reference proteome</keyword>
<sequence length="142" mass="16028">MYPYFTNEYILLDVILSYSHYFPTDIGFSTNSDALSALHSNINGVLHLHLLRCPFCLTCLVLHGEPQDRFKFYSVQLTLTSSTESPRPKTKAKAESIKKPKVSAPASADEADRLAKLEITLSCLSTLFYGMYTTTMCRLMME</sequence>
<dbReference type="Proteomes" id="UP001362999">
    <property type="component" value="Unassembled WGS sequence"/>
</dbReference>
<accession>A0AAW0DKV7</accession>
<dbReference type="AlphaFoldDB" id="A0AAW0DKV7"/>